<keyword evidence="4" id="KW-0472">Membrane</keyword>
<feature type="transmembrane region" description="Helical" evidence="4">
    <location>
        <begin position="22"/>
        <end position="43"/>
    </location>
</feature>
<dbReference type="Pfam" id="PF00015">
    <property type="entry name" value="MCPsignal"/>
    <property type="match status" value="1"/>
</dbReference>
<feature type="transmembrane region" description="Helical" evidence="4">
    <location>
        <begin position="50"/>
        <end position="68"/>
    </location>
</feature>
<organism evidence="6 7">
    <name type="scientific">Spirochaeta isovalerica</name>
    <dbReference type="NCBI Taxonomy" id="150"/>
    <lineage>
        <taxon>Bacteria</taxon>
        <taxon>Pseudomonadati</taxon>
        <taxon>Spirochaetota</taxon>
        <taxon>Spirochaetia</taxon>
        <taxon>Spirochaetales</taxon>
        <taxon>Spirochaetaceae</taxon>
        <taxon>Spirochaeta</taxon>
    </lineage>
</organism>
<dbReference type="SMART" id="SM00283">
    <property type="entry name" value="MA"/>
    <property type="match status" value="1"/>
</dbReference>
<dbReference type="GO" id="GO:0004888">
    <property type="term" value="F:transmembrane signaling receptor activity"/>
    <property type="evidence" value="ECO:0007669"/>
    <property type="project" value="InterPro"/>
</dbReference>
<dbReference type="InterPro" id="IPR004090">
    <property type="entry name" value="Chemotax_Me-accpt_rcpt"/>
</dbReference>
<dbReference type="GO" id="GO:0005886">
    <property type="term" value="C:plasma membrane"/>
    <property type="evidence" value="ECO:0007669"/>
    <property type="project" value="TreeGrafter"/>
</dbReference>
<feature type="transmembrane region" description="Helical" evidence="4">
    <location>
        <begin position="126"/>
        <end position="147"/>
    </location>
</feature>
<accession>A0A841R7G3</accession>
<dbReference type="Proteomes" id="UP000587760">
    <property type="component" value="Unassembled WGS sequence"/>
</dbReference>
<keyword evidence="4" id="KW-0812">Transmembrane</keyword>
<dbReference type="GO" id="GO:0007165">
    <property type="term" value="P:signal transduction"/>
    <property type="evidence" value="ECO:0007669"/>
    <property type="project" value="UniProtKB-KW"/>
</dbReference>
<feature type="domain" description="Methyl-accepting transducer" evidence="5">
    <location>
        <begin position="250"/>
        <end position="479"/>
    </location>
</feature>
<evidence type="ECO:0000259" key="5">
    <source>
        <dbReference type="PROSITE" id="PS50111"/>
    </source>
</evidence>
<reference evidence="6 7" key="1">
    <citation type="submission" date="2020-08" db="EMBL/GenBank/DDBJ databases">
        <title>Genomic Encyclopedia of Type Strains, Phase IV (KMG-IV): sequencing the most valuable type-strain genomes for metagenomic binning, comparative biology and taxonomic classification.</title>
        <authorList>
            <person name="Goeker M."/>
        </authorList>
    </citation>
    <scope>NUCLEOTIDE SEQUENCE [LARGE SCALE GENOMIC DNA]</scope>
    <source>
        <strain evidence="6 7">DSM 2461</strain>
    </source>
</reference>
<keyword evidence="7" id="KW-1185">Reference proteome</keyword>
<gene>
    <name evidence="6" type="ORF">HNR50_001424</name>
</gene>
<comment type="caution">
    <text evidence="6">The sequence shown here is derived from an EMBL/GenBank/DDBJ whole genome shotgun (WGS) entry which is preliminary data.</text>
</comment>
<dbReference type="InterPro" id="IPR051310">
    <property type="entry name" value="MCP_chemotaxis"/>
</dbReference>
<evidence type="ECO:0000256" key="3">
    <source>
        <dbReference type="PROSITE-ProRule" id="PRU00284"/>
    </source>
</evidence>
<dbReference type="EMBL" id="JACHGJ010000002">
    <property type="protein sequence ID" value="MBB6479766.1"/>
    <property type="molecule type" value="Genomic_DNA"/>
</dbReference>
<name>A0A841R7G3_9SPIO</name>
<dbReference type="PANTHER" id="PTHR43531:SF11">
    <property type="entry name" value="METHYL-ACCEPTING CHEMOTAXIS PROTEIN 3"/>
    <property type="match status" value="1"/>
</dbReference>
<feature type="transmembrane region" description="Helical" evidence="4">
    <location>
        <begin position="74"/>
        <end position="90"/>
    </location>
</feature>
<evidence type="ECO:0000313" key="7">
    <source>
        <dbReference type="Proteomes" id="UP000587760"/>
    </source>
</evidence>
<keyword evidence="1" id="KW-0145">Chemotaxis</keyword>
<dbReference type="AlphaFoldDB" id="A0A841R7G3"/>
<dbReference type="SUPFAM" id="SSF58104">
    <property type="entry name" value="Methyl-accepting chemotaxis protein (MCP) signaling domain"/>
    <property type="match status" value="1"/>
</dbReference>
<sequence length="536" mass="58149">MNWIDRYYKNAPYEVEKKLKPIFAIMVILTFMSTILLIGDLLSKQQLVTFLAHLVLIIATVTSLIVLLRGGFHFTSRVYFAFLFCAMALLRLKAGYENPGSVAQVTAILGSFLVLSSVFISSLKLIAVLSGIGTISFIYVTTVTILSPDMAKGIISMELIVYPLIAHISIVTSTLITRVVFDGILTQTLLNLEEMKSKSEQGKILVKTSLDQLDKAEELLENSQETASAVVQIERNLQSIKENMGGLDGNIRSSVNILEELTGSVTEMRGAISNQSEKVSDSTGAIVQIVQNIRSVEDIVGKEEQSVSTLIEKSREGEHIVDEAMKAFANVTDQIDNIRGMTSLISKIAAQTNLLAMNAAIEAAHAGDSGRGFAVVAQEIRSLAESSSANAKDITNRLKDLIQSIETANDKVNITGKSFQDISTEVQSVSRSMSRIKDDAAKLSGEGSVISESAAGLDSASREIDSEFAKFSRAHEQISSEVRSLVDMSAQISGGMTEISQGMNMISESVLQISDLSKGLKDHGEHLNKEIKILES</sequence>
<dbReference type="Gene3D" id="1.10.287.950">
    <property type="entry name" value="Methyl-accepting chemotaxis protein"/>
    <property type="match status" value="1"/>
</dbReference>
<proteinExistence type="inferred from homology"/>
<dbReference type="InterPro" id="IPR004089">
    <property type="entry name" value="MCPsignal_dom"/>
</dbReference>
<comment type="similarity">
    <text evidence="2">Belongs to the methyl-accepting chemotaxis (MCP) protein family.</text>
</comment>
<evidence type="ECO:0000256" key="4">
    <source>
        <dbReference type="SAM" id="Phobius"/>
    </source>
</evidence>
<protein>
    <submittedName>
        <fullName evidence="6">Methyl-accepting chemotaxis protein</fullName>
    </submittedName>
</protein>
<keyword evidence="3" id="KW-0807">Transducer</keyword>
<dbReference type="GO" id="GO:0006935">
    <property type="term" value="P:chemotaxis"/>
    <property type="evidence" value="ECO:0007669"/>
    <property type="project" value="UniProtKB-KW"/>
</dbReference>
<evidence type="ECO:0000313" key="6">
    <source>
        <dbReference type="EMBL" id="MBB6479766.1"/>
    </source>
</evidence>
<dbReference type="PRINTS" id="PR00260">
    <property type="entry name" value="CHEMTRNSDUCR"/>
</dbReference>
<dbReference type="RefSeq" id="WP_184745287.1">
    <property type="nucleotide sequence ID" value="NZ_JACHGJ010000002.1"/>
</dbReference>
<dbReference type="PROSITE" id="PS50111">
    <property type="entry name" value="CHEMOTAXIS_TRANSDUC_2"/>
    <property type="match status" value="1"/>
</dbReference>
<feature type="transmembrane region" description="Helical" evidence="4">
    <location>
        <begin position="159"/>
        <end position="181"/>
    </location>
</feature>
<dbReference type="PANTHER" id="PTHR43531">
    <property type="entry name" value="PROTEIN ICFG"/>
    <property type="match status" value="1"/>
</dbReference>
<evidence type="ECO:0000256" key="1">
    <source>
        <dbReference type="ARBA" id="ARBA00022500"/>
    </source>
</evidence>
<evidence type="ECO:0000256" key="2">
    <source>
        <dbReference type="ARBA" id="ARBA00029447"/>
    </source>
</evidence>
<keyword evidence="4" id="KW-1133">Transmembrane helix</keyword>